<organism evidence="1 3">
    <name type="scientific">Medicago truncatula</name>
    <name type="common">Barrel medic</name>
    <name type="synonym">Medicago tribuloides</name>
    <dbReference type="NCBI Taxonomy" id="3880"/>
    <lineage>
        <taxon>Eukaryota</taxon>
        <taxon>Viridiplantae</taxon>
        <taxon>Streptophyta</taxon>
        <taxon>Embryophyta</taxon>
        <taxon>Tracheophyta</taxon>
        <taxon>Spermatophyta</taxon>
        <taxon>Magnoliopsida</taxon>
        <taxon>eudicotyledons</taxon>
        <taxon>Gunneridae</taxon>
        <taxon>Pentapetalae</taxon>
        <taxon>rosids</taxon>
        <taxon>fabids</taxon>
        <taxon>Fabales</taxon>
        <taxon>Fabaceae</taxon>
        <taxon>Papilionoideae</taxon>
        <taxon>50 kb inversion clade</taxon>
        <taxon>NPAAA clade</taxon>
        <taxon>Hologalegina</taxon>
        <taxon>IRL clade</taxon>
        <taxon>Trifolieae</taxon>
        <taxon>Medicago</taxon>
    </lineage>
</organism>
<reference evidence="2" key="3">
    <citation type="submission" date="2015-04" db="UniProtKB">
        <authorList>
            <consortium name="EnsemblPlants"/>
        </authorList>
    </citation>
    <scope>IDENTIFICATION</scope>
    <source>
        <strain evidence="2">cv. Jemalong A17</strain>
    </source>
</reference>
<gene>
    <name evidence="1" type="ordered locus">MTR_7g022580</name>
</gene>
<proteinExistence type="predicted"/>
<protein>
    <recommendedName>
        <fullName evidence="4">F-box protein interaction domain protein</fullName>
    </recommendedName>
</protein>
<reference evidence="1 3" key="1">
    <citation type="journal article" date="2011" name="Nature">
        <title>The Medicago genome provides insight into the evolution of rhizobial symbioses.</title>
        <authorList>
            <person name="Young N.D."/>
            <person name="Debelle F."/>
            <person name="Oldroyd G.E."/>
            <person name="Geurts R."/>
            <person name="Cannon S.B."/>
            <person name="Udvardi M.K."/>
            <person name="Benedito V.A."/>
            <person name="Mayer K.F."/>
            <person name="Gouzy J."/>
            <person name="Schoof H."/>
            <person name="Van de Peer Y."/>
            <person name="Proost S."/>
            <person name="Cook D.R."/>
            <person name="Meyers B.C."/>
            <person name="Spannagl M."/>
            <person name="Cheung F."/>
            <person name="De Mita S."/>
            <person name="Krishnakumar V."/>
            <person name="Gundlach H."/>
            <person name="Zhou S."/>
            <person name="Mudge J."/>
            <person name="Bharti A.K."/>
            <person name="Murray J.D."/>
            <person name="Naoumkina M.A."/>
            <person name="Rosen B."/>
            <person name="Silverstein K.A."/>
            <person name="Tang H."/>
            <person name="Rombauts S."/>
            <person name="Zhao P.X."/>
            <person name="Zhou P."/>
            <person name="Barbe V."/>
            <person name="Bardou P."/>
            <person name="Bechner M."/>
            <person name="Bellec A."/>
            <person name="Berger A."/>
            <person name="Berges H."/>
            <person name="Bidwell S."/>
            <person name="Bisseling T."/>
            <person name="Choisne N."/>
            <person name="Couloux A."/>
            <person name="Denny R."/>
            <person name="Deshpande S."/>
            <person name="Dai X."/>
            <person name="Doyle J.J."/>
            <person name="Dudez A.M."/>
            <person name="Farmer A.D."/>
            <person name="Fouteau S."/>
            <person name="Franken C."/>
            <person name="Gibelin C."/>
            <person name="Gish J."/>
            <person name="Goldstein S."/>
            <person name="Gonzalez A.J."/>
            <person name="Green P.J."/>
            <person name="Hallab A."/>
            <person name="Hartog M."/>
            <person name="Hua A."/>
            <person name="Humphray S.J."/>
            <person name="Jeong D.H."/>
            <person name="Jing Y."/>
            <person name="Jocker A."/>
            <person name="Kenton S.M."/>
            <person name="Kim D.J."/>
            <person name="Klee K."/>
            <person name="Lai H."/>
            <person name="Lang C."/>
            <person name="Lin S."/>
            <person name="Macmil S.L."/>
            <person name="Magdelenat G."/>
            <person name="Matthews L."/>
            <person name="McCorrison J."/>
            <person name="Monaghan E.L."/>
            <person name="Mun J.H."/>
            <person name="Najar F.Z."/>
            <person name="Nicholson C."/>
            <person name="Noirot C."/>
            <person name="O'Bleness M."/>
            <person name="Paule C.R."/>
            <person name="Poulain J."/>
            <person name="Prion F."/>
            <person name="Qin B."/>
            <person name="Qu C."/>
            <person name="Retzel E.F."/>
            <person name="Riddle C."/>
            <person name="Sallet E."/>
            <person name="Samain S."/>
            <person name="Samson N."/>
            <person name="Sanders I."/>
            <person name="Saurat O."/>
            <person name="Scarpelli C."/>
            <person name="Schiex T."/>
            <person name="Segurens B."/>
            <person name="Severin A.J."/>
            <person name="Sherrier D.J."/>
            <person name="Shi R."/>
            <person name="Sims S."/>
            <person name="Singer S.R."/>
            <person name="Sinharoy S."/>
            <person name="Sterck L."/>
            <person name="Viollet A."/>
            <person name="Wang B.B."/>
            <person name="Wang K."/>
            <person name="Wang M."/>
            <person name="Wang X."/>
            <person name="Warfsmann J."/>
            <person name="Weissenbach J."/>
            <person name="White D.D."/>
            <person name="White J.D."/>
            <person name="Wiley G.B."/>
            <person name="Wincker P."/>
            <person name="Xing Y."/>
            <person name="Yang L."/>
            <person name="Yao Z."/>
            <person name="Ying F."/>
            <person name="Zhai J."/>
            <person name="Zhou L."/>
            <person name="Zuber A."/>
            <person name="Denarie J."/>
            <person name="Dixon R.A."/>
            <person name="May G.D."/>
            <person name="Schwartz D.C."/>
            <person name="Rogers J."/>
            <person name="Quetier F."/>
            <person name="Town C.D."/>
            <person name="Roe B.A."/>
        </authorList>
    </citation>
    <scope>NUCLEOTIDE SEQUENCE [LARGE SCALE GENOMIC DNA]</scope>
    <source>
        <strain evidence="1">A17</strain>
        <strain evidence="2 3">cv. Jemalong A17</strain>
    </source>
</reference>
<accession>G7KUT5</accession>
<evidence type="ECO:0008006" key="4">
    <source>
        <dbReference type="Google" id="ProtNLM"/>
    </source>
</evidence>
<dbReference type="HOGENOM" id="CLU_1580883_0_0_1"/>
<dbReference type="EnsemblPlants" id="AES77982">
    <property type="protein sequence ID" value="AES77982"/>
    <property type="gene ID" value="MTR_7g022580"/>
</dbReference>
<evidence type="ECO:0000313" key="1">
    <source>
        <dbReference type="EMBL" id="AES77982.1"/>
    </source>
</evidence>
<dbReference type="Proteomes" id="UP000002051">
    <property type="component" value="Unassembled WGS sequence"/>
</dbReference>
<dbReference type="SUPFAM" id="SSF50969">
    <property type="entry name" value="YVTN repeat-like/Quinoprotein amine dehydrogenase"/>
    <property type="match status" value="1"/>
</dbReference>
<dbReference type="AlphaFoldDB" id="G7KUT5"/>
<dbReference type="PaxDb" id="3880-AES77982"/>
<dbReference type="InterPro" id="IPR011044">
    <property type="entry name" value="Quino_amine_DH_bsu"/>
</dbReference>
<evidence type="ECO:0000313" key="3">
    <source>
        <dbReference type="Proteomes" id="UP000002051"/>
    </source>
</evidence>
<reference evidence="1 3" key="2">
    <citation type="journal article" date="2014" name="BMC Genomics">
        <title>An improved genome release (version Mt4.0) for the model legume Medicago truncatula.</title>
        <authorList>
            <person name="Tang H."/>
            <person name="Krishnakumar V."/>
            <person name="Bidwell S."/>
            <person name="Rosen B."/>
            <person name="Chan A."/>
            <person name="Zhou S."/>
            <person name="Gentzbittel L."/>
            <person name="Childs K.L."/>
            <person name="Yandell M."/>
            <person name="Gundlach H."/>
            <person name="Mayer K.F."/>
            <person name="Schwartz D.C."/>
            <person name="Town C.D."/>
        </authorList>
    </citation>
    <scope>GENOME REANNOTATION</scope>
    <source>
        <strain evidence="2 3">cv. Jemalong A17</strain>
    </source>
</reference>
<evidence type="ECO:0000313" key="2">
    <source>
        <dbReference type="EnsemblPlants" id="AES77982"/>
    </source>
</evidence>
<dbReference type="EMBL" id="CM001223">
    <property type="protein sequence ID" value="AES77982.1"/>
    <property type="molecule type" value="Genomic_DNA"/>
</dbReference>
<keyword evidence="3" id="KW-1185">Reference proteome</keyword>
<name>G7KUT5_MEDTR</name>
<sequence length="169" mass="19989">MHLNRSARNPHFSLFYYPHRFVPFPSGRLLDNRHITFPKDPYYLLHDKDCSEVIGSCNGLVCLLGYSYDALNNYSFWLRFWNPATRKISDRSGCFDDFNYKSNSWRFVFCYDKALHLSEDGDTIVFASCLDNQAILYNLRTNRVLKSRVNKKICWFSIKDYVESLVSTY</sequence>